<feature type="repeat" description="WD" evidence="5">
    <location>
        <begin position="876"/>
        <end position="917"/>
    </location>
</feature>
<dbReference type="PROSITE" id="PS50082">
    <property type="entry name" value="WD_REPEATS_2"/>
    <property type="match status" value="4"/>
</dbReference>
<feature type="compositionally biased region" description="Polar residues" evidence="6">
    <location>
        <begin position="632"/>
        <end position="646"/>
    </location>
</feature>
<dbReference type="InterPro" id="IPR019775">
    <property type="entry name" value="WD40_repeat_CS"/>
</dbReference>
<feature type="region of interest" description="Disordered" evidence="6">
    <location>
        <begin position="338"/>
        <end position="400"/>
    </location>
</feature>
<feature type="domain" description="RRM" evidence="7">
    <location>
        <begin position="247"/>
        <end position="324"/>
    </location>
</feature>
<dbReference type="GO" id="GO:0030042">
    <property type="term" value="P:actin filament depolymerization"/>
    <property type="evidence" value="ECO:0007669"/>
    <property type="project" value="TreeGrafter"/>
</dbReference>
<dbReference type="CDD" id="cd00590">
    <property type="entry name" value="RRM_SF"/>
    <property type="match status" value="1"/>
</dbReference>
<dbReference type="Pfam" id="PF12894">
    <property type="entry name" value="ANAPC4_WD40"/>
    <property type="match status" value="1"/>
</dbReference>
<evidence type="ECO:0000256" key="1">
    <source>
        <dbReference type="ARBA" id="ARBA00008557"/>
    </source>
</evidence>
<dbReference type="Pfam" id="PF00658">
    <property type="entry name" value="MLLE"/>
    <property type="match status" value="1"/>
</dbReference>
<dbReference type="FunFam" id="2.130.10.10:FF:000167">
    <property type="entry name" value="Actin-interacting protein 1"/>
    <property type="match status" value="1"/>
</dbReference>
<dbReference type="GO" id="GO:0051015">
    <property type="term" value="F:actin filament binding"/>
    <property type="evidence" value="ECO:0007669"/>
    <property type="project" value="TreeGrafter"/>
</dbReference>
<dbReference type="SUPFAM" id="SSF50998">
    <property type="entry name" value="Quinoprotein alcohol dehydrogenase-like"/>
    <property type="match status" value="1"/>
</dbReference>
<dbReference type="InterPro" id="IPR012677">
    <property type="entry name" value="Nucleotide-bd_a/b_plait_sf"/>
</dbReference>
<dbReference type="InterPro" id="IPR001680">
    <property type="entry name" value="WD40_rpt"/>
</dbReference>
<proteinExistence type="inferred from homology"/>
<dbReference type="SMART" id="SM00320">
    <property type="entry name" value="WD40"/>
    <property type="match status" value="8"/>
</dbReference>
<evidence type="ECO:0000313" key="8">
    <source>
        <dbReference type="EMBL" id="KAF5310738.1"/>
    </source>
</evidence>
<dbReference type="GO" id="GO:0003723">
    <property type="term" value="F:RNA binding"/>
    <property type="evidence" value="ECO:0007669"/>
    <property type="project" value="UniProtKB-UniRule"/>
</dbReference>
<dbReference type="PANTHER" id="PTHR19856:SF0">
    <property type="entry name" value="WD REPEAT-CONTAINING PROTEIN 1"/>
    <property type="match status" value="1"/>
</dbReference>
<dbReference type="Pfam" id="PF00076">
    <property type="entry name" value="RRM_1"/>
    <property type="match status" value="2"/>
</dbReference>
<sequence length="1463" mass="156996">MIQLFCPPPCSTSGIVERSPTVDDGCCISLPLTSKMDPNANSYQEGPRPHPYIEEPRLFISNLPPFVSDQDLAKALTAVSPFKPNLQRDGSPNPVSGEILFRYVGTADTRYNQAEKAYTICNGRNIPELSVPVPLVLSPFPPMDPPTMMAPPQAMPRLVKQLPPNFSDSQLYDLFRPFGPLASAHTQTQYGPDIGMVEFWHEEDAIHAQDELHCSEVEGQNITVQVFQPKRIVPEFNLAAPAFVPSGVMFSLRLTLDQEREALAASLIPAICSANARVMRNEAGESRGFGFVSYHQPEQANEALRAMNNSYLGSKQIVVRLHEPKQLRQEKLAQRFAGHNAHPRRASSGATSPAASEAGDYSGWNSPRTFSQPLGSPALSPKAPHHLERTETKERGRRGSGSYYQAALNGTINMSINYNSLSQLSPVVRKEVLSGELSRRVKELDELNDKGIEALVDSLVGLSISNVLHYLDDPEKLKQQVDQYKEKHPKTPVETPAESPSRSVSESPSQDSRLVVDPATASAPEHPSTPLSLLTPPRAASPAGSMPPVSERDRVFAAVCKLESTMQSELTDLIMSLPKRERAMCLFNTEHLRLKLVDAKMVLESDGGDDAPVEAAPAPPVTPQARRTAAPSSQLANTASPQTPDLSSRGPSATASPTPATPSTAATGSGSVHTLASLAKLPAGEIVRLASSSSATGLPLPKADPLIIQATDSFVDGLMDKPPQTQKQLLGEKLFKVVKSLGVKGAPKITIALLDQEDLRGLAHLMNSYQPVLKEKAIALSQSNLKHLLNFAQPVDAARNTAVPNREGAPMRRDSQQRASSIIVMSYKRAGLYPPNPVTARGVSTKLSSAKDKIVYTSGRTVLIRDLKNPGLTVSYSGHIQNATVARLSPSGYYCASADVTGQVRVWDTVGEDQVSKGEYKVISGRVNDLAWDGESKRIIAVGDGKEKCVQLDSSSAGLPTDAYARVISRFGYAFMMDTGSSVGGILGHSKAINAVSIRHQRPFKAATAGDDGAIIFHSGAPYKYEKVGHTCIFQDDGETIKTHTKFVQDVQYAPSGDHFASVGSDFKAFLYDGQTGDTVAEFTDSPHKGSITTDKIYILDGLYMEPRQHVALDFVSGLYWDAQTQNATTTWTLGSGVNHQQVGNTWTADNNIVSLSMSGDLNIFDARTPDKPVSILSAPQISVTAVAPSSPSTFIAGTTDGRVYSYDSATFASTSLSGEGHSNNVSGLASGDGKVYSIGYDDRVREIDVNGQQFVPASATTSSQPKSIAVAGDSTVFVAELGVVEAFRANQKVFETKPSYEPGAVAASGSLIAIGGDDRKVRLNEWDGKALKEVAVLEGNQGAVSALAFSPDGKYLISGDSSGKLVLFDPAERKLVTSRWAHHSARVNSLSWTADSAHCASGSLDTHVYIWSVAKIMRNIPIKNAGPGGVNGVLWVDGGKGGKLVSTGFDGVVRAWEVTFHA</sequence>
<feature type="repeat" description="WD" evidence="5">
    <location>
        <begin position="1338"/>
        <end position="1379"/>
    </location>
</feature>
<evidence type="ECO:0000256" key="5">
    <source>
        <dbReference type="PROSITE-ProRule" id="PRU00221"/>
    </source>
</evidence>
<feature type="repeat" description="WD" evidence="5">
    <location>
        <begin position="1381"/>
        <end position="1414"/>
    </location>
</feature>
<keyword evidence="2 5" id="KW-0853">WD repeat</keyword>
<dbReference type="Gene3D" id="2.130.10.10">
    <property type="entry name" value="YVTN repeat-like/Quinoprotein amine dehydrogenase"/>
    <property type="match status" value="3"/>
</dbReference>
<dbReference type="SUPFAM" id="SSF63570">
    <property type="entry name" value="PABC (PABP) domain"/>
    <property type="match status" value="1"/>
</dbReference>
<dbReference type="Pfam" id="PF00400">
    <property type="entry name" value="WD40"/>
    <property type="match status" value="2"/>
</dbReference>
<dbReference type="InterPro" id="IPR024977">
    <property type="entry name" value="Apc4-like_WD40_dom"/>
</dbReference>
<evidence type="ECO:0000256" key="4">
    <source>
        <dbReference type="PROSITE-ProRule" id="PRU00176"/>
    </source>
</evidence>
<dbReference type="InterPro" id="IPR036322">
    <property type="entry name" value="WD40_repeat_dom_sf"/>
</dbReference>
<feature type="region of interest" description="Disordered" evidence="6">
    <location>
        <begin position="608"/>
        <end position="670"/>
    </location>
</feature>
<reference evidence="8 9" key="1">
    <citation type="journal article" date="2020" name="ISME J.">
        <title>Uncovering the hidden diversity of litter-decomposition mechanisms in mushroom-forming fungi.</title>
        <authorList>
            <person name="Floudas D."/>
            <person name="Bentzer J."/>
            <person name="Ahren D."/>
            <person name="Johansson T."/>
            <person name="Persson P."/>
            <person name="Tunlid A."/>
        </authorList>
    </citation>
    <scope>NUCLEOTIDE SEQUENCE [LARGE SCALE GENOMIC DNA]</scope>
    <source>
        <strain evidence="8 9">CBS 101986</strain>
    </source>
</reference>
<feature type="compositionally biased region" description="Low complexity" evidence="6">
    <location>
        <begin position="650"/>
        <end position="670"/>
    </location>
</feature>
<dbReference type="PROSITE" id="PS50294">
    <property type="entry name" value="WD_REPEATS_REGION"/>
    <property type="match status" value="2"/>
</dbReference>
<evidence type="ECO:0000256" key="6">
    <source>
        <dbReference type="SAM" id="MobiDB-lite"/>
    </source>
</evidence>
<dbReference type="SMART" id="SM00360">
    <property type="entry name" value="RRM"/>
    <property type="match status" value="2"/>
</dbReference>
<evidence type="ECO:0000256" key="2">
    <source>
        <dbReference type="ARBA" id="ARBA00022574"/>
    </source>
</evidence>
<dbReference type="PANTHER" id="PTHR19856">
    <property type="entry name" value="WD-REPEATCONTAINING PROTEIN WDR1"/>
    <property type="match status" value="1"/>
</dbReference>
<evidence type="ECO:0000256" key="3">
    <source>
        <dbReference type="ARBA" id="ARBA00022737"/>
    </source>
</evidence>
<dbReference type="EMBL" id="JAACJJ010000057">
    <property type="protein sequence ID" value="KAF5310738.1"/>
    <property type="molecule type" value="Genomic_DNA"/>
</dbReference>
<feature type="domain" description="RRM" evidence="7">
    <location>
        <begin position="155"/>
        <end position="229"/>
    </location>
</feature>
<dbReference type="PROSITE" id="PS50102">
    <property type="entry name" value="RRM"/>
    <property type="match status" value="2"/>
</dbReference>
<feature type="compositionally biased region" description="Polar residues" evidence="6">
    <location>
        <begin position="363"/>
        <end position="374"/>
    </location>
</feature>
<feature type="compositionally biased region" description="Low complexity" evidence="6">
    <location>
        <begin position="498"/>
        <end position="513"/>
    </location>
</feature>
<dbReference type="InterPro" id="IPR015943">
    <property type="entry name" value="WD40/YVTN_repeat-like_dom_sf"/>
</dbReference>
<feature type="compositionally biased region" description="Low complexity" evidence="6">
    <location>
        <begin position="528"/>
        <end position="543"/>
    </location>
</feature>
<evidence type="ECO:0000259" key="7">
    <source>
        <dbReference type="PROSITE" id="PS50102"/>
    </source>
</evidence>
<gene>
    <name evidence="8" type="ORF">D9619_007892</name>
</gene>
<keyword evidence="4" id="KW-0694">RNA-binding</keyword>
<comment type="similarity">
    <text evidence="1">Belongs to the polyadenylate-binding protein type-1 family.</text>
</comment>
<dbReference type="InterPro" id="IPR000504">
    <property type="entry name" value="RRM_dom"/>
</dbReference>
<dbReference type="Gene3D" id="3.30.70.330">
    <property type="match status" value="2"/>
</dbReference>
<accession>A0A8H5EST1</accession>
<dbReference type="GO" id="GO:0030864">
    <property type="term" value="C:cortical actin cytoskeleton"/>
    <property type="evidence" value="ECO:0007669"/>
    <property type="project" value="TreeGrafter"/>
</dbReference>
<protein>
    <recommendedName>
        <fullName evidence="7">RRM domain-containing protein</fullName>
    </recommendedName>
</protein>
<keyword evidence="3" id="KW-0677">Repeat</keyword>
<dbReference type="Gene3D" id="1.10.1900.10">
    <property type="entry name" value="c-terminal domain of poly(a) binding protein"/>
    <property type="match status" value="1"/>
</dbReference>
<dbReference type="InterPro" id="IPR035979">
    <property type="entry name" value="RBD_domain_sf"/>
</dbReference>
<feature type="compositionally biased region" description="Basic and acidic residues" evidence="6">
    <location>
        <begin position="385"/>
        <end position="394"/>
    </location>
</feature>
<feature type="region of interest" description="Disordered" evidence="6">
    <location>
        <begin position="482"/>
        <end position="550"/>
    </location>
</feature>
<feature type="repeat" description="WD" evidence="5">
    <location>
        <begin position="1041"/>
        <end position="1082"/>
    </location>
</feature>
<dbReference type="SUPFAM" id="SSF50978">
    <property type="entry name" value="WD40 repeat-like"/>
    <property type="match status" value="1"/>
</dbReference>
<dbReference type="SUPFAM" id="SSF54928">
    <property type="entry name" value="RNA-binding domain, RBD"/>
    <property type="match status" value="2"/>
</dbReference>
<name>A0A8H5EST1_9AGAR</name>
<organism evidence="8 9">
    <name type="scientific">Psilocybe cf. subviscida</name>
    <dbReference type="NCBI Taxonomy" id="2480587"/>
    <lineage>
        <taxon>Eukaryota</taxon>
        <taxon>Fungi</taxon>
        <taxon>Dikarya</taxon>
        <taxon>Basidiomycota</taxon>
        <taxon>Agaricomycotina</taxon>
        <taxon>Agaricomycetes</taxon>
        <taxon>Agaricomycetidae</taxon>
        <taxon>Agaricales</taxon>
        <taxon>Agaricineae</taxon>
        <taxon>Strophariaceae</taxon>
        <taxon>Psilocybe</taxon>
    </lineage>
</organism>
<feature type="compositionally biased region" description="Basic and acidic residues" evidence="6">
    <location>
        <begin position="482"/>
        <end position="491"/>
    </location>
</feature>
<dbReference type="PROSITE" id="PS00678">
    <property type="entry name" value="WD_REPEATS_1"/>
    <property type="match status" value="1"/>
</dbReference>
<comment type="caution">
    <text evidence="8">The sequence shown here is derived from an EMBL/GenBank/DDBJ whole genome shotgun (WGS) entry which is preliminary data.</text>
</comment>
<dbReference type="OrthoDB" id="2306at2759"/>
<dbReference type="Proteomes" id="UP000567179">
    <property type="component" value="Unassembled WGS sequence"/>
</dbReference>
<dbReference type="InterPro" id="IPR036053">
    <property type="entry name" value="PABP-dom"/>
</dbReference>
<dbReference type="InterPro" id="IPR002004">
    <property type="entry name" value="PABP_HYD_C"/>
</dbReference>
<evidence type="ECO:0000313" key="9">
    <source>
        <dbReference type="Proteomes" id="UP000567179"/>
    </source>
</evidence>
<keyword evidence="9" id="KW-1185">Reference proteome</keyword>
<dbReference type="InterPro" id="IPR011047">
    <property type="entry name" value="Quinoprotein_ADH-like_sf"/>
</dbReference>